<comment type="caution">
    <text evidence="6">The sequence shown here is derived from an EMBL/GenBank/DDBJ whole genome shotgun (WGS) entry which is preliminary data.</text>
</comment>
<evidence type="ECO:0000313" key="7">
    <source>
        <dbReference type="Proteomes" id="UP000654918"/>
    </source>
</evidence>
<dbReference type="InterPro" id="IPR000209">
    <property type="entry name" value="Peptidase_S8/S53_dom"/>
</dbReference>
<keyword evidence="7" id="KW-1185">Reference proteome</keyword>
<feature type="compositionally biased region" description="Gly residues" evidence="4">
    <location>
        <begin position="86"/>
        <end position="97"/>
    </location>
</feature>
<evidence type="ECO:0000256" key="2">
    <source>
        <dbReference type="ARBA" id="ARBA00022801"/>
    </source>
</evidence>
<evidence type="ECO:0000256" key="1">
    <source>
        <dbReference type="ARBA" id="ARBA00022670"/>
    </source>
</evidence>
<dbReference type="GO" id="GO:0006508">
    <property type="term" value="P:proteolysis"/>
    <property type="evidence" value="ECO:0007669"/>
    <property type="project" value="UniProtKB-KW"/>
</dbReference>
<keyword evidence="1" id="KW-0645">Protease</keyword>
<dbReference type="PRINTS" id="PR00723">
    <property type="entry name" value="SUBTILISIN"/>
</dbReference>
<organism evidence="6 7">
    <name type="scientific">Colletotrichum plurivorum</name>
    <dbReference type="NCBI Taxonomy" id="2175906"/>
    <lineage>
        <taxon>Eukaryota</taxon>
        <taxon>Fungi</taxon>
        <taxon>Dikarya</taxon>
        <taxon>Ascomycota</taxon>
        <taxon>Pezizomycotina</taxon>
        <taxon>Sordariomycetes</taxon>
        <taxon>Hypocreomycetidae</taxon>
        <taxon>Glomerellales</taxon>
        <taxon>Glomerellaceae</taxon>
        <taxon>Colletotrichum</taxon>
        <taxon>Colletotrichum orchidearum species complex</taxon>
    </lineage>
</organism>
<sequence>MYKLAGAVRPLILDKCEHSIKDTLDKGVKLKVGPGRDEVSPCPRSVYQWHVATKESWHRRRNELLQAETGSKTHYRGPAVQQQMNGNGGPGGSGVAGKDGANGALPKPAPLEKVGGLSAHGASPTARQNKSQHKSGKSKVGGLGPGVEHSNRSTAQKKGQQVQPLRTGTPNRRMANEARFTKQDIDAADEASETILRELGLRFLRWTLFNDRQRGTTFVEMIEKFFVDEKHHYYFAMDATKVYEDMTESLVKSYFGQRKHYHVLRHVVLPRARILLGSESYTDQLQFFHWFRSWGVEKILKVVVDDRALPHGDEKIEEVLAGLHGREPQKSFDVEVLDWRKEDLCPQKIRAAAPQVRELHLYWSGNNSVLRGWSEPEGLPLLESLRTVHLSYNLHGVSKKRIEANVKAFEKRMQRPRLRSKAAAEKPRAKQPKRQLTWTEEPVAGQTAKTSTDEKNDPVTWLPEITVKDTGQIMTGRISSSNGAGSAEDAVEQRWFKVALIDDGVNIFSKGMRTLQQRFLEGQSFDRTMSDGPSPAFSSFSGHGTFMAKSILRVCPFADIVPYRLMITPDPTGKLPRPEPGSAAKAIRAAIRQDVDIISMSWTIRTDENEGKWSVGMKELRNAVNVARSNGSRIPMMFCAASDDGNRGQHGRSEFPHGSNNDIFCIGAADSSGQVWPEVTDKSGLHFIFPGFDIKDVFEDDADNSRVEAASKNGRLGDLMSKNGRTGSSIATALAAGLAALLMHWGNTNPNETIYFDFVDKIATYEGMKAALMKLGSNSRSGTMYANPAGVFSSATKGLKDQEMNGPLEGNLPQSSEPIATLCRELF</sequence>
<dbReference type="EMBL" id="WIGO01000031">
    <property type="protein sequence ID" value="KAF6836533.1"/>
    <property type="molecule type" value="Genomic_DNA"/>
</dbReference>
<feature type="region of interest" description="Disordered" evidence="4">
    <location>
        <begin position="69"/>
        <end position="169"/>
    </location>
</feature>
<keyword evidence="3" id="KW-0720">Serine protease</keyword>
<protein>
    <recommendedName>
        <fullName evidence="5">Peptidase S8/S53 domain-containing protein</fullName>
    </recommendedName>
</protein>
<proteinExistence type="predicted"/>
<name>A0A8H6KSJ7_9PEZI</name>
<evidence type="ECO:0000256" key="4">
    <source>
        <dbReference type="SAM" id="MobiDB-lite"/>
    </source>
</evidence>
<reference evidence="6" key="1">
    <citation type="journal article" date="2020" name="Phytopathology">
        <title>Genome Sequence Resources of Colletotrichum truncatum, C. plurivorum, C. musicola, and C. sojae: Four Species Pathogenic to Soybean (Glycine max).</title>
        <authorList>
            <person name="Rogerio F."/>
            <person name="Boufleur T.R."/>
            <person name="Ciampi-Guillardi M."/>
            <person name="Sukno S.A."/>
            <person name="Thon M.R."/>
            <person name="Massola Junior N.S."/>
            <person name="Baroncelli R."/>
        </authorList>
    </citation>
    <scope>NUCLEOTIDE SEQUENCE</scope>
    <source>
        <strain evidence="6">LFN00145</strain>
    </source>
</reference>
<dbReference type="Pfam" id="PF00082">
    <property type="entry name" value="Peptidase_S8"/>
    <property type="match status" value="1"/>
</dbReference>
<evidence type="ECO:0000259" key="5">
    <source>
        <dbReference type="Pfam" id="PF00082"/>
    </source>
</evidence>
<gene>
    <name evidence="6" type="ORF">CPLU01_03568</name>
</gene>
<dbReference type="Proteomes" id="UP000654918">
    <property type="component" value="Unassembled WGS sequence"/>
</dbReference>
<feature type="region of interest" description="Disordered" evidence="4">
    <location>
        <begin position="413"/>
        <end position="457"/>
    </location>
</feature>
<dbReference type="AlphaFoldDB" id="A0A8H6KSJ7"/>
<evidence type="ECO:0000256" key="3">
    <source>
        <dbReference type="ARBA" id="ARBA00022825"/>
    </source>
</evidence>
<feature type="compositionally biased region" description="Polar residues" evidence="4">
    <location>
        <begin position="152"/>
        <end position="169"/>
    </location>
</feature>
<dbReference type="Gene3D" id="3.40.50.200">
    <property type="entry name" value="Peptidase S8/S53 domain"/>
    <property type="match status" value="1"/>
</dbReference>
<keyword evidence="2" id="KW-0378">Hydrolase</keyword>
<feature type="domain" description="Peptidase S8/S53" evidence="5">
    <location>
        <begin position="497"/>
        <end position="744"/>
    </location>
</feature>
<dbReference type="GO" id="GO:0004252">
    <property type="term" value="F:serine-type endopeptidase activity"/>
    <property type="evidence" value="ECO:0007669"/>
    <property type="project" value="InterPro"/>
</dbReference>
<dbReference type="SUPFAM" id="SSF52743">
    <property type="entry name" value="Subtilisin-like"/>
    <property type="match status" value="1"/>
</dbReference>
<dbReference type="InterPro" id="IPR036852">
    <property type="entry name" value="Peptidase_S8/S53_dom_sf"/>
</dbReference>
<dbReference type="InterPro" id="IPR015500">
    <property type="entry name" value="Peptidase_S8_subtilisin-rel"/>
</dbReference>
<evidence type="ECO:0000313" key="6">
    <source>
        <dbReference type="EMBL" id="KAF6836533.1"/>
    </source>
</evidence>
<accession>A0A8H6KSJ7</accession>